<dbReference type="EMBL" id="JARK01001345">
    <property type="protein sequence ID" value="EYC27336.1"/>
    <property type="molecule type" value="Genomic_DNA"/>
</dbReference>
<dbReference type="AlphaFoldDB" id="A0A016VJ54"/>
<comment type="caution">
    <text evidence="2">The sequence shown here is derived from an EMBL/GenBank/DDBJ whole genome shotgun (WGS) entry which is preliminary data.</text>
</comment>
<evidence type="ECO:0000313" key="2">
    <source>
        <dbReference type="EMBL" id="EYC27336.1"/>
    </source>
</evidence>
<proteinExistence type="predicted"/>
<sequence>MLVTNVFQITQRVDTIKKDTKNEFRQQYEQEDMEVAYKDCGEGGPARAEARKEPDPEEEGDILRTASESAFAGLGRTTSGSNDSRSGIKVHGVPTVRYLH</sequence>
<gene>
    <name evidence="2" type="primary">Acey_s0009.g656</name>
    <name evidence="2" type="ORF">Y032_0009g656</name>
</gene>
<accession>A0A016VJ54</accession>
<dbReference type="Proteomes" id="UP000024635">
    <property type="component" value="Unassembled WGS sequence"/>
</dbReference>
<name>A0A016VJ54_9BILA</name>
<reference evidence="3" key="1">
    <citation type="journal article" date="2015" name="Nat. Genet.">
        <title>The genome and transcriptome of the zoonotic hookworm Ancylostoma ceylanicum identify infection-specific gene families.</title>
        <authorList>
            <person name="Schwarz E.M."/>
            <person name="Hu Y."/>
            <person name="Antoshechkin I."/>
            <person name="Miller M.M."/>
            <person name="Sternberg P.W."/>
            <person name="Aroian R.V."/>
        </authorList>
    </citation>
    <scope>NUCLEOTIDE SEQUENCE</scope>
    <source>
        <strain evidence="3">HY135</strain>
    </source>
</reference>
<protein>
    <submittedName>
        <fullName evidence="2">Uncharacterized protein</fullName>
    </submittedName>
</protein>
<organism evidence="2 3">
    <name type="scientific">Ancylostoma ceylanicum</name>
    <dbReference type="NCBI Taxonomy" id="53326"/>
    <lineage>
        <taxon>Eukaryota</taxon>
        <taxon>Metazoa</taxon>
        <taxon>Ecdysozoa</taxon>
        <taxon>Nematoda</taxon>
        <taxon>Chromadorea</taxon>
        <taxon>Rhabditida</taxon>
        <taxon>Rhabditina</taxon>
        <taxon>Rhabditomorpha</taxon>
        <taxon>Strongyloidea</taxon>
        <taxon>Ancylostomatidae</taxon>
        <taxon>Ancylostomatinae</taxon>
        <taxon>Ancylostoma</taxon>
    </lineage>
</organism>
<evidence type="ECO:0000256" key="1">
    <source>
        <dbReference type="SAM" id="MobiDB-lite"/>
    </source>
</evidence>
<keyword evidence="3" id="KW-1185">Reference proteome</keyword>
<feature type="compositionally biased region" description="Polar residues" evidence="1">
    <location>
        <begin position="76"/>
        <end position="85"/>
    </location>
</feature>
<evidence type="ECO:0000313" key="3">
    <source>
        <dbReference type="Proteomes" id="UP000024635"/>
    </source>
</evidence>
<feature type="region of interest" description="Disordered" evidence="1">
    <location>
        <begin position="39"/>
        <end position="100"/>
    </location>
</feature>